<gene>
    <name evidence="1" type="ORF">HPB50_008527</name>
</gene>
<proteinExistence type="predicted"/>
<accession>A0ACB7RJX9</accession>
<evidence type="ECO:0000313" key="1">
    <source>
        <dbReference type="EMBL" id="KAH6922061.1"/>
    </source>
</evidence>
<protein>
    <submittedName>
        <fullName evidence="1">Uncharacterized protein</fullName>
    </submittedName>
</protein>
<name>A0ACB7RJX9_HYAAI</name>
<evidence type="ECO:0000313" key="2">
    <source>
        <dbReference type="Proteomes" id="UP000821845"/>
    </source>
</evidence>
<organism evidence="1 2">
    <name type="scientific">Hyalomma asiaticum</name>
    <name type="common">Tick</name>
    <dbReference type="NCBI Taxonomy" id="266040"/>
    <lineage>
        <taxon>Eukaryota</taxon>
        <taxon>Metazoa</taxon>
        <taxon>Ecdysozoa</taxon>
        <taxon>Arthropoda</taxon>
        <taxon>Chelicerata</taxon>
        <taxon>Arachnida</taxon>
        <taxon>Acari</taxon>
        <taxon>Parasitiformes</taxon>
        <taxon>Ixodida</taxon>
        <taxon>Ixodoidea</taxon>
        <taxon>Ixodidae</taxon>
        <taxon>Hyalomminae</taxon>
        <taxon>Hyalomma</taxon>
    </lineage>
</organism>
<sequence length="129" mass="14273">MDTISEVLQVNPSRDQKRGSAIWSLDRVVYCHGQADFKRQKRSLPASQRLAGTFPHLQLVTKVLKQRRSTCEASMIQMRTAMKIPIMMTPCGYADSSPSSGSDQPADSACYDAGTNDSYVNTDTDHEEG</sequence>
<dbReference type="EMBL" id="CM023489">
    <property type="protein sequence ID" value="KAH6922061.1"/>
    <property type="molecule type" value="Genomic_DNA"/>
</dbReference>
<reference evidence="1" key="1">
    <citation type="submission" date="2020-05" db="EMBL/GenBank/DDBJ databases">
        <title>Large-scale comparative analyses of tick genomes elucidate their genetic diversity and vector capacities.</title>
        <authorList>
            <person name="Jia N."/>
            <person name="Wang J."/>
            <person name="Shi W."/>
            <person name="Du L."/>
            <person name="Sun Y."/>
            <person name="Zhan W."/>
            <person name="Jiang J."/>
            <person name="Wang Q."/>
            <person name="Zhang B."/>
            <person name="Ji P."/>
            <person name="Sakyi L.B."/>
            <person name="Cui X."/>
            <person name="Yuan T."/>
            <person name="Jiang B."/>
            <person name="Yang W."/>
            <person name="Lam T.T.-Y."/>
            <person name="Chang Q."/>
            <person name="Ding S."/>
            <person name="Wang X."/>
            <person name="Zhu J."/>
            <person name="Ruan X."/>
            <person name="Zhao L."/>
            <person name="Wei J."/>
            <person name="Que T."/>
            <person name="Du C."/>
            <person name="Cheng J."/>
            <person name="Dai P."/>
            <person name="Han X."/>
            <person name="Huang E."/>
            <person name="Gao Y."/>
            <person name="Liu J."/>
            <person name="Shao H."/>
            <person name="Ye R."/>
            <person name="Li L."/>
            <person name="Wei W."/>
            <person name="Wang X."/>
            <person name="Wang C."/>
            <person name="Yang T."/>
            <person name="Huo Q."/>
            <person name="Li W."/>
            <person name="Guo W."/>
            <person name="Chen H."/>
            <person name="Zhou L."/>
            <person name="Ni X."/>
            <person name="Tian J."/>
            <person name="Zhou Y."/>
            <person name="Sheng Y."/>
            <person name="Liu T."/>
            <person name="Pan Y."/>
            <person name="Xia L."/>
            <person name="Li J."/>
            <person name="Zhao F."/>
            <person name="Cao W."/>
        </authorList>
    </citation>
    <scope>NUCLEOTIDE SEQUENCE</scope>
    <source>
        <strain evidence="1">Hyas-2018</strain>
    </source>
</reference>
<keyword evidence="2" id="KW-1185">Reference proteome</keyword>
<comment type="caution">
    <text evidence="1">The sequence shown here is derived from an EMBL/GenBank/DDBJ whole genome shotgun (WGS) entry which is preliminary data.</text>
</comment>
<dbReference type="Proteomes" id="UP000821845">
    <property type="component" value="Chromosome 9"/>
</dbReference>